<dbReference type="GO" id="GO:0007017">
    <property type="term" value="P:microtubule-based process"/>
    <property type="evidence" value="ECO:0007669"/>
    <property type="project" value="InterPro"/>
</dbReference>
<organism evidence="4 5">
    <name type="scientific">Rhizoclosmatium globosum</name>
    <dbReference type="NCBI Taxonomy" id="329046"/>
    <lineage>
        <taxon>Eukaryota</taxon>
        <taxon>Fungi</taxon>
        <taxon>Fungi incertae sedis</taxon>
        <taxon>Chytridiomycota</taxon>
        <taxon>Chytridiomycota incertae sedis</taxon>
        <taxon>Chytridiomycetes</taxon>
        <taxon>Chytridiales</taxon>
        <taxon>Chytriomycetaceae</taxon>
        <taxon>Rhizoclosmatium</taxon>
    </lineage>
</organism>
<keyword evidence="5" id="KW-1185">Reference proteome</keyword>
<accession>A0A1Y2BAN2</accession>
<comment type="subcellular location">
    <subcellularLocation>
        <location evidence="1">Cytoplasm</location>
    </subcellularLocation>
</comment>
<name>A0A1Y2BAN2_9FUNG</name>
<evidence type="ECO:0000313" key="5">
    <source>
        <dbReference type="Proteomes" id="UP000193642"/>
    </source>
</evidence>
<evidence type="ECO:0000313" key="4">
    <source>
        <dbReference type="EMBL" id="ORY31135.1"/>
    </source>
</evidence>
<reference evidence="4 5" key="1">
    <citation type="submission" date="2016-07" db="EMBL/GenBank/DDBJ databases">
        <title>Pervasive Adenine N6-methylation of Active Genes in Fungi.</title>
        <authorList>
            <consortium name="DOE Joint Genome Institute"/>
            <person name="Mondo S.J."/>
            <person name="Dannebaum R.O."/>
            <person name="Kuo R.C."/>
            <person name="Labutti K."/>
            <person name="Haridas S."/>
            <person name="Kuo A."/>
            <person name="Salamov A."/>
            <person name="Ahrendt S.R."/>
            <person name="Lipzen A."/>
            <person name="Sullivan W."/>
            <person name="Andreopoulos W.B."/>
            <person name="Clum A."/>
            <person name="Lindquist E."/>
            <person name="Daum C."/>
            <person name="Ramamoorthy G.K."/>
            <person name="Gryganskyi A."/>
            <person name="Culley D."/>
            <person name="Magnuson J.K."/>
            <person name="James T.Y."/>
            <person name="O'Malley M.A."/>
            <person name="Stajich J.E."/>
            <person name="Spatafora J.W."/>
            <person name="Visel A."/>
            <person name="Grigoriev I.V."/>
        </authorList>
    </citation>
    <scope>NUCLEOTIDE SEQUENCE [LARGE SCALE GENOMIC DNA]</scope>
    <source>
        <strain evidence="4 5">JEL800</strain>
    </source>
</reference>
<evidence type="ECO:0000256" key="1">
    <source>
        <dbReference type="ARBA" id="ARBA00004496"/>
    </source>
</evidence>
<feature type="region of interest" description="Disordered" evidence="3">
    <location>
        <begin position="208"/>
        <end position="255"/>
    </location>
</feature>
<gene>
    <name evidence="4" type="ORF">BCR33DRAFT_771970</name>
</gene>
<dbReference type="AlphaFoldDB" id="A0A1Y2BAN2"/>
<dbReference type="GO" id="GO:0005737">
    <property type="term" value="C:cytoplasm"/>
    <property type="evidence" value="ECO:0007669"/>
    <property type="project" value="UniProtKB-SubCell"/>
</dbReference>
<dbReference type="Pfam" id="PF04912">
    <property type="entry name" value="Dynamitin"/>
    <property type="match status" value="1"/>
</dbReference>
<evidence type="ECO:0000256" key="3">
    <source>
        <dbReference type="SAM" id="MobiDB-lite"/>
    </source>
</evidence>
<proteinExistence type="predicted"/>
<feature type="compositionally biased region" description="Polar residues" evidence="3">
    <location>
        <begin position="19"/>
        <end position="35"/>
    </location>
</feature>
<dbReference type="GO" id="GO:0005869">
    <property type="term" value="C:dynactin complex"/>
    <property type="evidence" value="ECO:0007669"/>
    <property type="project" value="InterPro"/>
</dbReference>
<evidence type="ECO:0000256" key="2">
    <source>
        <dbReference type="ARBA" id="ARBA00022490"/>
    </source>
</evidence>
<dbReference type="InterPro" id="IPR028133">
    <property type="entry name" value="Dynamitin"/>
</dbReference>
<dbReference type="EMBL" id="MCGO01000079">
    <property type="protein sequence ID" value="ORY31135.1"/>
    <property type="molecule type" value="Genomic_DNA"/>
</dbReference>
<keyword evidence="2" id="KW-0963">Cytoplasm</keyword>
<sequence>MTSTNDAPIYFGELDDSFESNPAPNQRQLNPNSNAHVELGELGGDGKDKSEFVLALNSSVSSNEAPLSKLRRLRREAIELKTRLGENENENENMLHHIQLVLDDLATIAPLAEARAKNGPLSQTQAELLDPANNKGKQLIKQLKSFSKYADKLQPNPFVRNSIAPLLPLNAHQSEVYNLLYAQQDPDEFLPDLSILDHRISVLESTIGAALPQQPPPSSSTARGRATSSSSQTQTLRKKSPLPLPRHTPSTFPLQSSLADTTTHLHSLLETLTTSIHTDPKDITSLLDSISLLQHSQKLLKETTSPFSPPSSKDTSWKVVAPRKKRTPAALKDIPLPPHPASSKRLLHLQETLSPLDKLSASLPTLFSRLESLSPLHTRASLLADALQGVVSMHRKDLEDLTALEGVVHVLDENLRENVEVCERNWGVFDARIKELEARFRRAPGVHVKK</sequence>
<feature type="compositionally biased region" description="Low complexity" evidence="3">
    <location>
        <begin position="219"/>
        <end position="235"/>
    </location>
</feature>
<dbReference type="OrthoDB" id="4977at2759"/>
<protein>
    <recommendedName>
        <fullName evidence="6">Dynamitin-domain-containing protein</fullName>
    </recommendedName>
</protein>
<feature type="region of interest" description="Disordered" evidence="3">
    <location>
        <begin position="1"/>
        <end position="35"/>
    </location>
</feature>
<dbReference type="PANTHER" id="PTHR15346">
    <property type="entry name" value="DYNACTIN SUBUNIT"/>
    <property type="match status" value="1"/>
</dbReference>
<evidence type="ECO:0008006" key="6">
    <source>
        <dbReference type="Google" id="ProtNLM"/>
    </source>
</evidence>
<dbReference type="Proteomes" id="UP000193642">
    <property type="component" value="Unassembled WGS sequence"/>
</dbReference>
<comment type="caution">
    <text evidence="4">The sequence shown here is derived from an EMBL/GenBank/DDBJ whole genome shotgun (WGS) entry which is preliminary data.</text>
</comment>